<keyword evidence="9" id="KW-0413">Isomerase</keyword>
<keyword evidence="4" id="KW-0547">Nucleotide-binding</keyword>
<dbReference type="Gene3D" id="3.40.50.300">
    <property type="entry name" value="P-loop containing nucleotide triphosphate hydrolases"/>
    <property type="match status" value="1"/>
</dbReference>
<evidence type="ECO:0000256" key="2">
    <source>
        <dbReference type="ARBA" id="ARBA00022515"/>
    </source>
</evidence>
<comment type="catalytic activity">
    <reaction evidence="11">
        <text>ATP + H2O = ADP + phosphate + H(+)</text>
        <dbReference type="Rhea" id="RHEA:13065"/>
        <dbReference type="ChEBI" id="CHEBI:15377"/>
        <dbReference type="ChEBI" id="CHEBI:15378"/>
        <dbReference type="ChEBI" id="CHEBI:30616"/>
        <dbReference type="ChEBI" id="CHEBI:43474"/>
        <dbReference type="ChEBI" id="CHEBI:456216"/>
        <dbReference type="EC" id="5.6.2.3"/>
    </reaction>
</comment>
<dbReference type="InterPro" id="IPR007694">
    <property type="entry name" value="DNA_helicase_DnaB-like_C"/>
</dbReference>
<evidence type="ECO:0000256" key="9">
    <source>
        <dbReference type="ARBA" id="ARBA00023235"/>
    </source>
</evidence>
<evidence type="ECO:0000256" key="1">
    <source>
        <dbReference type="ARBA" id="ARBA00008428"/>
    </source>
</evidence>
<evidence type="ECO:0000256" key="10">
    <source>
        <dbReference type="ARBA" id="ARBA00044969"/>
    </source>
</evidence>
<dbReference type="InterPro" id="IPR016136">
    <property type="entry name" value="DNA_helicase_N/primase_C"/>
</dbReference>
<comment type="caution">
    <text evidence="13">The sequence shown here is derived from an EMBL/GenBank/DDBJ whole genome shotgun (WGS) entry which is preliminary data.</text>
</comment>
<evidence type="ECO:0000256" key="3">
    <source>
        <dbReference type="ARBA" id="ARBA00022705"/>
    </source>
</evidence>
<protein>
    <recommendedName>
        <fullName evidence="10">DNA 5'-3' helicase</fullName>
        <ecNumber evidence="10">5.6.2.3</ecNumber>
    </recommendedName>
</protein>
<dbReference type="PANTHER" id="PTHR30153">
    <property type="entry name" value="REPLICATIVE DNA HELICASE DNAB"/>
    <property type="match status" value="1"/>
</dbReference>
<dbReference type="InterPro" id="IPR007693">
    <property type="entry name" value="DNA_helicase_DnaB-like_N"/>
</dbReference>
<evidence type="ECO:0000313" key="13">
    <source>
        <dbReference type="EMBL" id="MFC3227356.1"/>
    </source>
</evidence>
<dbReference type="SUPFAM" id="SSF48024">
    <property type="entry name" value="N-terminal domain of DnaB helicase"/>
    <property type="match status" value="1"/>
</dbReference>
<name>A0ABV7KY76_9PROT</name>
<comment type="similarity">
    <text evidence="1">Belongs to the helicase family. DnaB subfamily.</text>
</comment>
<keyword evidence="6 13" id="KW-0347">Helicase</keyword>
<dbReference type="InterPro" id="IPR036185">
    <property type="entry name" value="DNA_heli_DnaB-like_N_sf"/>
</dbReference>
<reference evidence="14" key="1">
    <citation type="journal article" date="2019" name="Int. J. Syst. Evol. Microbiol.">
        <title>The Global Catalogue of Microorganisms (GCM) 10K type strain sequencing project: providing services to taxonomists for standard genome sequencing and annotation.</title>
        <authorList>
            <consortium name="The Broad Institute Genomics Platform"/>
            <consortium name="The Broad Institute Genome Sequencing Center for Infectious Disease"/>
            <person name="Wu L."/>
            <person name="Ma J."/>
        </authorList>
    </citation>
    <scope>NUCLEOTIDE SEQUENCE [LARGE SCALE GENOMIC DNA]</scope>
    <source>
        <strain evidence="14">KCTC 42964</strain>
    </source>
</reference>
<evidence type="ECO:0000256" key="8">
    <source>
        <dbReference type="ARBA" id="ARBA00023125"/>
    </source>
</evidence>
<accession>A0ABV7KY76</accession>
<dbReference type="Gene3D" id="1.10.860.10">
    <property type="entry name" value="DNAb Helicase, Chain A"/>
    <property type="match status" value="1"/>
</dbReference>
<keyword evidence="3" id="KW-0235">DNA replication</keyword>
<dbReference type="Pfam" id="PF03796">
    <property type="entry name" value="DnaB_C"/>
    <property type="match status" value="1"/>
</dbReference>
<evidence type="ECO:0000256" key="4">
    <source>
        <dbReference type="ARBA" id="ARBA00022741"/>
    </source>
</evidence>
<keyword evidence="5" id="KW-0378">Hydrolase</keyword>
<dbReference type="RefSeq" id="WP_379899521.1">
    <property type="nucleotide sequence ID" value="NZ_JBHRTR010000022.1"/>
</dbReference>
<evidence type="ECO:0000313" key="14">
    <source>
        <dbReference type="Proteomes" id="UP001595528"/>
    </source>
</evidence>
<keyword evidence="2" id="KW-0639">Primosome</keyword>
<keyword evidence="14" id="KW-1185">Reference proteome</keyword>
<proteinExistence type="inferred from homology"/>
<evidence type="ECO:0000256" key="11">
    <source>
        <dbReference type="ARBA" id="ARBA00048954"/>
    </source>
</evidence>
<keyword evidence="7" id="KW-0067">ATP-binding</keyword>
<dbReference type="Proteomes" id="UP001595528">
    <property type="component" value="Unassembled WGS sequence"/>
</dbReference>
<organism evidence="13 14">
    <name type="scientific">Marinibaculum pumilum</name>
    <dbReference type="NCBI Taxonomy" id="1766165"/>
    <lineage>
        <taxon>Bacteria</taxon>
        <taxon>Pseudomonadati</taxon>
        <taxon>Pseudomonadota</taxon>
        <taxon>Alphaproteobacteria</taxon>
        <taxon>Rhodospirillales</taxon>
        <taxon>Rhodospirillaceae</taxon>
        <taxon>Marinibaculum</taxon>
    </lineage>
</organism>
<dbReference type="PROSITE" id="PS51199">
    <property type="entry name" value="SF4_HELICASE"/>
    <property type="match status" value="1"/>
</dbReference>
<evidence type="ECO:0000256" key="5">
    <source>
        <dbReference type="ARBA" id="ARBA00022801"/>
    </source>
</evidence>
<dbReference type="EC" id="5.6.2.3" evidence="10"/>
<dbReference type="PANTHER" id="PTHR30153:SF2">
    <property type="entry name" value="REPLICATIVE DNA HELICASE"/>
    <property type="match status" value="1"/>
</dbReference>
<dbReference type="Pfam" id="PF00772">
    <property type="entry name" value="DnaB"/>
    <property type="match status" value="1"/>
</dbReference>
<evidence type="ECO:0000256" key="7">
    <source>
        <dbReference type="ARBA" id="ARBA00022840"/>
    </source>
</evidence>
<dbReference type="GO" id="GO:0004386">
    <property type="term" value="F:helicase activity"/>
    <property type="evidence" value="ECO:0007669"/>
    <property type="project" value="UniProtKB-KW"/>
</dbReference>
<dbReference type="SUPFAM" id="SSF52540">
    <property type="entry name" value="P-loop containing nucleoside triphosphate hydrolases"/>
    <property type="match status" value="1"/>
</dbReference>
<dbReference type="EMBL" id="JBHRTR010000022">
    <property type="protein sequence ID" value="MFC3227356.1"/>
    <property type="molecule type" value="Genomic_DNA"/>
</dbReference>
<feature type="domain" description="SF4 helicase" evidence="12">
    <location>
        <begin position="198"/>
        <end position="493"/>
    </location>
</feature>
<dbReference type="InterPro" id="IPR027417">
    <property type="entry name" value="P-loop_NTPase"/>
</dbReference>
<gene>
    <name evidence="13" type="ORF">ACFOGJ_08955</name>
</gene>
<keyword evidence="8" id="KW-0238">DNA-binding</keyword>
<evidence type="ECO:0000259" key="12">
    <source>
        <dbReference type="PROSITE" id="PS51199"/>
    </source>
</evidence>
<sequence>MSETIDRPQVQLFAPDLDTEDFRPDLTLEHELLGTLLVYEAQGRTDVFDEIRAAVAAEDFFFPAHQTIWREICDLKGRGLPATPKAISPRVEGVEGLEIHGAAGYIRALSEGASLFDREMQWAALELRRKRLCRGAMEAAARLYEAARDAQTDGDPEVALATAEQAIAGLMVDNMGESITTIGAAADRVLDAAEDRANGAPLPAVRTGLPSLDGIIGGLPIGGMTILAARPSMGKSALAGWIAHQAAAKHWATAGKEGAEVAFFSLEMNAEQLASRVLGIGSGVTYSDIHQGQLRPDDFGSLELVRADLHNLPLTIIDKAGMSAGDIGAAVRTLRRRHNIKLVVVDYLQFMRSDDRYRGQRVNEVAEMSRALREIAKAEKVAMLVLCQLNRGVEARATERRGDARPTLADLRDSGSIEQDADVVLMLYRPEVYLARQLDGATGEKAEELARDLAAMRNVAFVDVAKQRMGRLDRAKLHFLKESGRFTDRGLPFSEPEQFDL</sequence>
<evidence type="ECO:0000256" key="6">
    <source>
        <dbReference type="ARBA" id="ARBA00022806"/>
    </source>
</evidence>